<dbReference type="Gene3D" id="2.40.260.10">
    <property type="entry name" value="Sortase"/>
    <property type="match status" value="1"/>
</dbReference>
<dbReference type="InParanoid" id="A0LR56"/>
<keyword evidence="4" id="KW-1185">Reference proteome</keyword>
<evidence type="ECO:0000256" key="1">
    <source>
        <dbReference type="ARBA" id="ARBA00022801"/>
    </source>
</evidence>
<dbReference type="eggNOG" id="COG3764">
    <property type="taxonomic scope" value="Bacteria"/>
</dbReference>
<accession>A0LR56</accession>
<dbReference type="EMBL" id="CP000481">
    <property type="protein sequence ID" value="ABK51916.1"/>
    <property type="molecule type" value="Genomic_DNA"/>
</dbReference>
<dbReference type="KEGG" id="ace:Acel_0141"/>
<evidence type="ECO:0000313" key="4">
    <source>
        <dbReference type="Proteomes" id="UP000008221"/>
    </source>
</evidence>
<keyword evidence="1" id="KW-0378">Hydrolase</keyword>
<protein>
    <submittedName>
        <fullName evidence="3">Peptidase C60, sortase A and B</fullName>
    </submittedName>
</protein>
<organism evidence="3 4">
    <name type="scientific">Acidothermus cellulolyticus (strain ATCC 43068 / DSM 8971 / 11B)</name>
    <dbReference type="NCBI Taxonomy" id="351607"/>
    <lineage>
        <taxon>Bacteria</taxon>
        <taxon>Bacillati</taxon>
        <taxon>Actinomycetota</taxon>
        <taxon>Actinomycetes</taxon>
        <taxon>Acidothermales</taxon>
        <taxon>Acidothermaceae</taxon>
        <taxon>Acidothermus</taxon>
    </lineage>
</organism>
<evidence type="ECO:0000256" key="2">
    <source>
        <dbReference type="SAM" id="MobiDB-lite"/>
    </source>
</evidence>
<dbReference type="InterPro" id="IPR023365">
    <property type="entry name" value="Sortase_dom-sf"/>
</dbReference>
<feature type="compositionally biased region" description="Low complexity" evidence="2">
    <location>
        <begin position="83"/>
        <end position="94"/>
    </location>
</feature>
<feature type="region of interest" description="Disordered" evidence="2">
    <location>
        <begin position="49"/>
        <end position="94"/>
    </location>
</feature>
<dbReference type="GO" id="GO:0016787">
    <property type="term" value="F:hydrolase activity"/>
    <property type="evidence" value="ECO:0007669"/>
    <property type="project" value="UniProtKB-KW"/>
</dbReference>
<evidence type="ECO:0000313" key="3">
    <source>
        <dbReference type="EMBL" id="ABK51916.1"/>
    </source>
</evidence>
<name>A0LR56_ACIC1</name>
<proteinExistence type="predicted"/>
<dbReference type="OrthoDB" id="525039at2"/>
<dbReference type="STRING" id="351607.Acel_0141"/>
<dbReference type="SUPFAM" id="SSF63817">
    <property type="entry name" value="Sortase"/>
    <property type="match status" value="1"/>
</dbReference>
<sequence>MGGNSSSSQRSHRWWLRWEILAAAAGLVLLAGSGWAATQSGYITPRPAGIVPGGPPSGNQPPWAAGTPNPATAGSASGLGYSTPTATPTPATAPRPHVLRLEIPALKVSAPVQPVGILPDGTLGVPADPRVVGWWRQGAAPGEEGTVVLDGHVDTAEAGPGALFYLDRLPMGSAVLVQTDRGTFTYRVVGRRVYRKTALPASVFDQATTPRLVLVTCGGPFDRKTGHYVDNVVVYAVPAER</sequence>
<dbReference type="RefSeq" id="WP_011718980.1">
    <property type="nucleotide sequence ID" value="NC_008578.1"/>
</dbReference>
<dbReference type="AlphaFoldDB" id="A0LR56"/>
<dbReference type="InterPro" id="IPR042001">
    <property type="entry name" value="Sortase_F"/>
</dbReference>
<dbReference type="CDD" id="cd05829">
    <property type="entry name" value="Sortase_F"/>
    <property type="match status" value="1"/>
</dbReference>
<gene>
    <name evidence="3" type="ordered locus">Acel_0141</name>
</gene>
<dbReference type="Proteomes" id="UP000008221">
    <property type="component" value="Chromosome"/>
</dbReference>
<dbReference type="Pfam" id="PF04203">
    <property type="entry name" value="Sortase"/>
    <property type="match status" value="1"/>
</dbReference>
<dbReference type="InterPro" id="IPR005754">
    <property type="entry name" value="Sortase"/>
</dbReference>
<reference evidence="3 4" key="1">
    <citation type="journal article" date="2009" name="Genome Res.">
        <title>Complete genome of the cellulolytic thermophile Acidothermus cellulolyticus 11B provides insights into its ecophysiological and evolutionary adaptations.</title>
        <authorList>
            <person name="Barabote R.D."/>
            <person name="Xie G."/>
            <person name="Leu D.H."/>
            <person name="Normand P."/>
            <person name="Necsulea A."/>
            <person name="Daubin V."/>
            <person name="Medigue C."/>
            <person name="Adney W.S."/>
            <person name="Xu X.C."/>
            <person name="Lapidus A."/>
            <person name="Parales R.E."/>
            <person name="Detter C."/>
            <person name="Pujic P."/>
            <person name="Bruce D."/>
            <person name="Lavire C."/>
            <person name="Challacombe J.F."/>
            <person name="Brettin T.S."/>
            <person name="Berry A.M."/>
        </authorList>
    </citation>
    <scope>NUCLEOTIDE SEQUENCE [LARGE SCALE GENOMIC DNA]</scope>
    <source>
        <strain evidence="4">ATCC 43068 / DSM 8971 / 11B</strain>
    </source>
</reference>
<dbReference type="HOGENOM" id="CLU_062592_3_1_11"/>